<evidence type="ECO:0000313" key="1">
    <source>
        <dbReference type="EMBL" id="CAG9864513.1"/>
    </source>
</evidence>
<organism evidence="1 2">
    <name type="scientific">Phyllotreta striolata</name>
    <name type="common">Striped flea beetle</name>
    <name type="synonym">Crioceris striolata</name>
    <dbReference type="NCBI Taxonomy" id="444603"/>
    <lineage>
        <taxon>Eukaryota</taxon>
        <taxon>Metazoa</taxon>
        <taxon>Ecdysozoa</taxon>
        <taxon>Arthropoda</taxon>
        <taxon>Hexapoda</taxon>
        <taxon>Insecta</taxon>
        <taxon>Pterygota</taxon>
        <taxon>Neoptera</taxon>
        <taxon>Endopterygota</taxon>
        <taxon>Coleoptera</taxon>
        <taxon>Polyphaga</taxon>
        <taxon>Cucujiformia</taxon>
        <taxon>Chrysomeloidea</taxon>
        <taxon>Chrysomelidae</taxon>
        <taxon>Galerucinae</taxon>
        <taxon>Alticini</taxon>
        <taxon>Phyllotreta</taxon>
    </lineage>
</organism>
<protein>
    <submittedName>
        <fullName evidence="1">Uncharacterized protein</fullName>
    </submittedName>
</protein>
<dbReference type="EMBL" id="OU900101">
    <property type="protein sequence ID" value="CAG9864513.1"/>
    <property type="molecule type" value="Genomic_DNA"/>
</dbReference>
<keyword evidence="2" id="KW-1185">Reference proteome</keyword>
<dbReference type="Proteomes" id="UP001153712">
    <property type="component" value="Chromosome 8"/>
</dbReference>
<reference evidence="1" key="1">
    <citation type="submission" date="2022-01" db="EMBL/GenBank/DDBJ databases">
        <authorList>
            <person name="King R."/>
        </authorList>
    </citation>
    <scope>NUCLEOTIDE SEQUENCE</scope>
</reference>
<name>A0A9N9U115_PHYSR</name>
<evidence type="ECO:0000313" key="2">
    <source>
        <dbReference type="Proteomes" id="UP001153712"/>
    </source>
</evidence>
<proteinExistence type="predicted"/>
<sequence>MAEDIAREDIKNILARLNRKFEVQFVKWQDSKIFEAKIKTQIPQDNEDFSALCDEWVDKFSEVTDTIWAKKTSNTGPKIRFRKQYQCWTGEGKIIKTELLFDRTRCKGSLDLKVLSDNPLSKRKNKNVRLGLNLAVKMTFHHLHQVDTAQPSAFLVHRCSPQQDVPRVPIQPNARLPELVAAVVQKGPEISRKAAEKAEKIMAKLNHTNQTALDCEATAASNNKQLNVEVIGDPSPDTVESIKLETYLSDPQYTQFIVNTPQFDFSDQVFMYQPLVLDVPQLISLTAHSSAPQFLQVQARADGQTQGGQIL</sequence>
<dbReference type="AlphaFoldDB" id="A0A9N9U115"/>
<dbReference type="OrthoDB" id="6815261at2759"/>
<accession>A0A9N9U115</accession>
<gene>
    <name evidence="1" type="ORF">PHYEVI_LOCUS10768</name>
</gene>